<dbReference type="InterPro" id="IPR036388">
    <property type="entry name" value="WH-like_DNA-bd_sf"/>
</dbReference>
<dbReference type="SUPFAM" id="SSF46785">
    <property type="entry name" value="Winged helix' DNA-binding domain"/>
    <property type="match status" value="1"/>
</dbReference>
<feature type="region of interest" description="Disordered" evidence="4">
    <location>
        <begin position="219"/>
        <end position="247"/>
    </location>
</feature>
<comment type="caution">
    <text evidence="6">The sequence shown here is derived from an EMBL/GenBank/DDBJ whole genome shotgun (WGS) entry which is preliminary data.</text>
</comment>
<dbReference type="Proteomes" id="UP001367513">
    <property type="component" value="Unassembled WGS sequence"/>
</dbReference>
<dbReference type="SMART" id="SM00345">
    <property type="entry name" value="HTH_GNTR"/>
    <property type="match status" value="1"/>
</dbReference>
<accession>A0ABU9ALC3</accession>
<keyword evidence="1" id="KW-0805">Transcription regulation</keyword>
<dbReference type="InterPro" id="IPR000524">
    <property type="entry name" value="Tscrpt_reg_HTH_GntR"/>
</dbReference>
<dbReference type="InterPro" id="IPR036390">
    <property type="entry name" value="WH_DNA-bd_sf"/>
</dbReference>
<gene>
    <name evidence="6" type="ORF">WG925_22450</name>
</gene>
<protein>
    <submittedName>
        <fullName evidence="6">GntR family transcriptional regulator</fullName>
    </submittedName>
</protein>
<evidence type="ECO:0000256" key="1">
    <source>
        <dbReference type="ARBA" id="ARBA00023015"/>
    </source>
</evidence>
<feature type="domain" description="HTH gntR-type" evidence="5">
    <location>
        <begin position="13"/>
        <end position="80"/>
    </location>
</feature>
<evidence type="ECO:0000313" key="7">
    <source>
        <dbReference type="Proteomes" id="UP001367513"/>
    </source>
</evidence>
<evidence type="ECO:0000256" key="4">
    <source>
        <dbReference type="SAM" id="MobiDB-lite"/>
    </source>
</evidence>
<dbReference type="InterPro" id="IPR011711">
    <property type="entry name" value="GntR_C"/>
</dbReference>
<dbReference type="SMART" id="SM00895">
    <property type="entry name" value="FCD"/>
    <property type="match status" value="1"/>
</dbReference>
<sequence>MPTTNRPRGGGRNRLSDMAARYVREAIIAGRLREGEHLRPEQLADELGISVTPAREALLAVEGEGFVEMVPRRGFVVAPLEPADVMDVFISQALICGELAARAALRLDQAQLAELELLQEEIVAAVAAGDTDTVRSANHRFHRTINVAAGARKMLWLLTITLRYTPASTYSETAGWLSAACTDHGPVLEALRRRDADAARSSMADHMRHLGELLAEHVATGGPASAARTPIGNAPGAETGGRPDRTS</sequence>
<reference evidence="6 7" key="1">
    <citation type="submission" date="2024-03" db="EMBL/GenBank/DDBJ databases">
        <title>Draft genome sequence of Pseudonocardia carboxydivorans JCM 14827.</title>
        <authorList>
            <person name="Duangmal K."/>
        </authorList>
    </citation>
    <scope>NUCLEOTIDE SEQUENCE [LARGE SCALE GENOMIC DNA]</scope>
    <source>
        <strain evidence="6 7">JCM 14827</strain>
    </source>
</reference>
<dbReference type="PANTHER" id="PTHR43537:SF24">
    <property type="entry name" value="GLUCONATE OPERON TRANSCRIPTIONAL REPRESSOR"/>
    <property type="match status" value="1"/>
</dbReference>
<dbReference type="PROSITE" id="PS50949">
    <property type="entry name" value="HTH_GNTR"/>
    <property type="match status" value="1"/>
</dbReference>
<organism evidence="6 7">
    <name type="scientific">Pseudonocardia alni subsp. carboxydivorans</name>
    <dbReference type="NCBI Taxonomy" id="415010"/>
    <lineage>
        <taxon>Bacteria</taxon>
        <taxon>Bacillati</taxon>
        <taxon>Actinomycetota</taxon>
        <taxon>Actinomycetes</taxon>
        <taxon>Pseudonocardiales</taxon>
        <taxon>Pseudonocardiaceae</taxon>
        <taxon>Pseudonocardia</taxon>
    </lineage>
</organism>
<dbReference type="Gene3D" id="1.10.10.10">
    <property type="entry name" value="Winged helix-like DNA-binding domain superfamily/Winged helix DNA-binding domain"/>
    <property type="match status" value="1"/>
</dbReference>
<dbReference type="InterPro" id="IPR008920">
    <property type="entry name" value="TF_FadR/GntR_C"/>
</dbReference>
<evidence type="ECO:0000256" key="3">
    <source>
        <dbReference type="ARBA" id="ARBA00023163"/>
    </source>
</evidence>
<name>A0ABU9ALC3_PSEA5</name>
<evidence type="ECO:0000256" key="2">
    <source>
        <dbReference type="ARBA" id="ARBA00023125"/>
    </source>
</evidence>
<keyword evidence="3" id="KW-0804">Transcription</keyword>
<dbReference type="Gene3D" id="1.20.120.530">
    <property type="entry name" value="GntR ligand-binding domain-like"/>
    <property type="match status" value="1"/>
</dbReference>
<dbReference type="Pfam" id="PF07729">
    <property type="entry name" value="FCD"/>
    <property type="match status" value="1"/>
</dbReference>
<dbReference type="EMBL" id="JBBPIX010000014">
    <property type="protein sequence ID" value="MEK6466514.1"/>
    <property type="molecule type" value="Genomic_DNA"/>
</dbReference>
<evidence type="ECO:0000313" key="6">
    <source>
        <dbReference type="EMBL" id="MEK6466514.1"/>
    </source>
</evidence>
<proteinExistence type="predicted"/>
<keyword evidence="2" id="KW-0238">DNA-binding</keyword>
<evidence type="ECO:0000259" key="5">
    <source>
        <dbReference type="PROSITE" id="PS50949"/>
    </source>
</evidence>
<dbReference type="CDD" id="cd07377">
    <property type="entry name" value="WHTH_GntR"/>
    <property type="match status" value="1"/>
</dbReference>
<dbReference type="PANTHER" id="PTHR43537">
    <property type="entry name" value="TRANSCRIPTIONAL REGULATOR, GNTR FAMILY"/>
    <property type="match status" value="1"/>
</dbReference>
<dbReference type="Pfam" id="PF00392">
    <property type="entry name" value="GntR"/>
    <property type="match status" value="1"/>
</dbReference>
<keyword evidence="7" id="KW-1185">Reference proteome</keyword>
<dbReference type="SUPFAM" id="SSF48008">
    <property type="entry name" value="GntR ligand-binding domain-like"/>
    <property type="match status" value="1"/>
</dbReference>
<dbReference type="RefSeq" id="WP_346107890.1">
    <property type="nucleotide sequence ID" value="NZ_BAAAOD010000079.1"/>
</dbReference>